<dbReference type="RefSeq" id="WP_222964089.1">
    <property type="nucleotide sequence ID" value="NZ_JAINZZ010000023.1"/>
</dbReference>
<evidence type="ECO:0000313" key="2">
    <source>
        <dbReference type="Proteomes" id="UP000778578"/>
    </source>
</evidence>
<dbReference type="EMBL" id="JAINZZ010000023">
    <property type="protein sequence ID" value="MBY8879753.1"/>
    <property type="molecule type" value="Genomic_DNA"/>
</dbReference>
<comment type="caution">
    <text evidence="1">The sequence shown here is derived from an EMBL/GenBank/DDBJ whole genome shotgun (WGS) entry which is preliminary data.</text>
</comment>
<accession>A0ABS7Q9W4</accession>
<sequence length="84" mass="9100">MPDVIPAAPGWYLKEIYEDGETNLDPIIAWQVATTADGEATLLPFVDSLPGSPPFAHTEGSFKEHRRHVVYLPSHDPATGGEAT</sequence>
<protein>
    <submittedName>
        <fullName evidence="1">Uncharacterized protein</fullName>
    </submittedName>
</protein>
<gene>
    <name evidence="1" type="ORF">K7862_19220</name>
</gene>
<name>A0ABS7Q9W4_9ACTN</name>
<keyword evidence="2" id="KW-1185">Reference proteome</keyword>
<organism evidence="1 2">
    <name type="scientific">Actinacidiphila acidipaludis</name>
    <dbReference type="NCBI Taxonomy" id="2873382"/>
    <lineage>
        <taxon>Bacteria</taxon>
        <taxon>Bacillati</taxon>
        <taxon>Actinomycetota</taxon>
        <taxon>Actinomycetes</taxon>
        <taxon>Kitasatosporales</taxon>
        <taxon>Streptomycetaceae</taxon>
        <taxon>Actinacidiphila</taxon>
    </lineage>
</organism>
<reference evidence="1 2" key="1">
    <citation type="submission" date="2021-08" db="EMBL/GenBank/DDBJ databases">
        <title>WGS of actinomycetes from Thailand.</title>
        <authorList>
            <person name="Thawai C."/>
        </authorList>
    </citation>
    <scope>NUCLEOTIDE SEQUENCE [LARGE SCALE GENOMIC DNA]</scope>
    <source>
        <strain evidence="1 2">PLK6-54</strain>
    </source>
</reference>
<evidence type="ECO:0000313" key="1">
    <source>
        <dbReference type="EMBL" id="MBY8879753.1"/>
    </source>
</evidence>
<proteinExistence type="predicted"/>
<dbReference type="Proteomes" id="UP000778578">
    <property type="component" value="Unassembled WGS sequence"/>
</dbReference>